<reference evidence="1 2" key="1">
    <citation type="submission" date="2009-02" db="EMBL/GenBank/DDBJ databases">
        <authorList>
            <person name="Fulton L."/>
            <person name="Clifton S."/>
            <person name="Fulton B."/>
            <person name="Xu J."/>
            <person name="Minx P."/>
            <person name="Pepin K.H."/>
            <person name="Johnson M."/>
            <person name="Bhonagiri V."/>
            <person name="Nash W.E."/>
            <person name="Mardis E.R."/>
            <person name="Wilson R.K."/>
        </authorList>
    </citation>
    <scope>NUCLEOTIDE SEQUENCE [LARGE SCALE GENOMIC DNA]</scope>
    <source>
        <strain evidence="1 2">ATCC 27758</strain>
    </source>
</reference>
<dbReference type="Proteomes" id="UP000003793">
    <property type="component" value="Unassembled WGS sequence"/>
</dbReference>
<protein>
    <submittedName>
        <fullName evidence="1">Uncharacterized protein</fullName>
    </submittedName>
</protein>
<evidence type="ECO:0000313" key="1">
    <source>
        <dbReference type="EMBL" id="EEG88074.1"/>
    </source>
</evidence>
<dbReference type="GeneID" id="92823519"/>
<gene>
    <name evidence="1" type="ORF">COPCOM_03409</name>
</gene>
<dbReference type="RefSeq" id="WP_008373718.1">
    <property type="nucleotide sequence ID" value="NZ_CP102277.1"/>
</dbReference>
<comment type="caution">
    <text evidence="1">The sequence shown here is derived from an EMBL/GenBank/DDBJ whole genome shotgun (WGS) entry which is preliminary data.</text>
</comment>
<sequence>MIAFLQENSVYSLKDGIGECEATVQIYVGEKEKQSMKKSAKIIHEKLQDSFIQVLPNMYHGEFSINHADDYVRKLLEIVKRR</sequence>
<reference evidence="1 2" key="2">
    <citation type="submission" date="2009-03" db="EMBL/GenBank/DDBJ databases">
        <title>Draft genome sequence of Coprococcus comes (ATCC 27758).</title>
        <authorList>
            <person name="Sudarsanam P."/>
            <person name="Ley R."/>
            <person name="Guruge J."/>
            <person name="Turnbaugh P.J."/>
            <person name="Mahowald M."/>
            <person name="Liep D."/>
            <person name="Gordon J."/>
        </authorList>
    </citation>
    <scope>NUCLEOTIDE SEQUENCE [LARGE SCALE GENOMIC DNA]</scope>
    <source>
        <strain evidence="1 2">ATCC 27758</strain>
    </source>
</reference>
<evidence type="ECO:0000313" key="2">
    <source>
        <dbReference type="Proteomes" id="UP000003793"/>
    </source>
</evidence>
<dbReference type="EMBL" id="ABVR01000045">
    <property type="protein sequence ID" value="EEG88074.1"/>
    <property type="molecule type" value="Genomic_DNA"/>
</dbReference>
<dbReference type="AlphaFoldDB" id="C0BDZ7"/>
<name>C0BDZ7_9FIRM</name>
<accession>C0BDZ7</accession>
<proteinExistence type="predicted"/>
<organism evidence="1 2">
    <name type="scientific">Coprococcus comes ATCC 27758</name>
    <dbReference type="NCBI Taxonomy" id="470146"/>
    <lineage>
        <taxon>Bacteria</taxon>
        <taxon>Bacillati</taxon>
        <taxon>Bacillota</taxon>
        <taxon>Clostridia</taxon>
        <taxon>Lachnospirales</taxon>
        <taxon>Lachnospiraceae</taxon>
        <taxon>Coprococcus</taxon>
    </lineage>
</organism>
<dbReference type="HOGENOM" id="CLU_2552423_0_0_9"/>